<feature type="domain" description="IraD/Gp25-like" evidence="1">
    <location>
        <begin position="38"/>
        <end position="137"/>
    </location>
</feature>
<dbReference type="PANTHER" id="PTHR38595:SF1">
    <property type="entry name" value="TYPE VI SECRETION SYSTEM COMPONENT TSSE1"/>
    <property type="match status" value="1"/>
</dbReference>
<dbReference type="InterPro" id="IPR017737">
    <property type="entry name" value="TssE1-like"/>
</dbReference>
<dbReference type="InterPro" id="IPR053176">
    <property type="entry name" value="T6SS_TssE1-like"/>
</dbReference>
<sequence length="162" mass="17747">MASKRPDLALRPSVLDRLLGEAGPAGGGSDPAGSVAATRAAVMRDLEWLFNTRRIYTGPGEGRPELERSVYRYGLSDLSSLGRDSSSAAHELARDIAESIRFFEPRLSQVRVAIREPDDTGSRVVQFVVEAMLDIDPEPMPITFDTRLDVGRGTFEVEADRV</sequence>
<dbReference type="Gene3D" id="3.10.450.40">
    <property type="match status" value="1"/>
</dbReference>
<keyword evidence="3" id="KW-1185">Reference proteome</keyword>
<accession>A0ABU9ED18</accession>
<dbReference type="Pfam" id="PF04965">
    <property type="entry name" value="GPW_gp25"/>
    <property type="match status" value="1"/>
</dbReference>
<organism evidence="2 3">
    <name type="scientific">Gaopeijia maritima</name>
    <dbReference type="NCBI Taxonomy" id="3119007"/>
    <lineage>
        <taxon>Bacteria</taxon>
        <taxon>Pseudomonadati</taxon>
        <taxon>Gemmatimonadota</taxon>
        <taxon>Longimicrobiia</taxon>
        <taxon>Gaopeijiales</taxon>
        <taxon>Gaopeijiaceae</taxon>
        <taxon>Gaopeijia</taxon>
    </lineage>
</organism>
<comment type="caution">
    <text evidence="2">The sequence shown here is derived from an EMBL/GenBank/DDBJ whole genome shotgun (WGS) entry which is preliminary data.</text>
</comment>
<evidence type="ECO:0000313" key="3">
    <source>
        <dbReference type="Proteomes" id="UP001484239"/>
    </source>
</evidence>
<evidence type="ECO:0000259" key="1">
    <source>
        <dbReference type="Pfam" id="PF04965"/>
    </source>
</evidence>
<dbReference type="PANTHER" id="PTHR38595">
    <property type="entry name" value="CYTOPLASMIC PROTEIN-RELATED"/>
    <property type="match status" value="1"/>
</dbReference>
<reference evidence="2 3" key="1">
    <citation type="submission" date="2024-02" db="EMBL/GenBank/DDBJ databases">
        <title>A novel Gemmatimonadota bacterium.</title>
        <authorList>
            <person name="Du Z.-J."/>
            <person name="Ye Y.-Q."/>
        </authorList>
    </citation>
    <scope>NUCLEOTIDE SEQUENCE [LARGE SCALE GENOMIC DNA]</scope>
    <source>
        <strain evidence="2 3">DH-20</strain>
    </source>
</reference>
<name>A0ABU9ED18_9BACT</name>
<proteinExistence type="predicted"/>
<dbReference type="InterPro" id="IPR007048">
    <property type="entry name" value="IraD/Gp25-like"/>
</dbReference>
<dbReference type="RefSeq" id="WP_405280758.1">
    <property type="nucleotide sequence ID" value="NZ_CP144380.1"/>
</dbReference>
<dbReference type="NCBIfam" id="TIGR03357">
    <property type="entry name" value="VI_zyme"/>
    <property type="match status" value="1"/>
</dbReference>
<dbReference type="Proteomes" id="UP001484239">
    <property type="component" value="Unassembled WGS sequence"/>
</dbReference>
<dbReference type="EMBL" id="JBBHLI010000008">
    <property type="protein sequence ID" value="MEK9501983.1"/>
    <property type="molecule type" value="Genomic_DNA"/>
</dbReference>
<protein>
    <submittedName>
        <fullName evidence="2">Type VI secretion system baseplate subunit TssE</fullName>
    </submittedName>
</protein>
<dbReference type="SUPFAM" id="SSF160719">
    <property type="entry name" value="gpW/gp25-like"/>
    <property type="match status" value="1"/>
</dbReference>
<evidence type="ECO:0000313" key="2">
    <source>
        <dbReference type="EMBL" id="MEK9501983.1"/>
    </source>
</evidence>
<gene>
    <name evidence="2" type="primary">tssE</name>
    <name evidence="2" type="ORF">WI372_13400</name>
</gene>